<dbReference type="Pfam" id="PF06074">
    <property type="entry name" value="Portal_Mu"/>
    <property type="match status" value="1"/>
</dbReference>
<reference evidence="1" key="1">
    <citation type="submission" date="2020-10" db="EMBL/GenBank/DDBJ databases">
        <authorList>
            <person name="Gilroy R."/>
        </authorList>
    </citation>
    <scope>NUCLEOTIDE SEQUENCE</scope>
    <source>
        <strain evidence="1">ChiSxjej2B14-8506</strain>
    </source>
</reference>
<protein>
    <submittedName>
        <fullName evidence="1">Uncharacterized protein</fullName>
    </submittedName>
</protein>
<reference evidence="1" key="2">
    <citation type="journal article" date="2021" name="PeerJ">
        <title>Extensive microbial diversity within the chicken gut microbiome revealed by metagenomics and culture.</title>
        <authorList>
            <person name="Gilroy R."/>
            <person name="Ravi A."/>
            <person name="Getino M."/>
            <person name="Pursley I."/>
            <person name="Horton D.L."/>
            <person name="Alikhan N.F."/>
            <person name="Baker D."/>
            <person name="Gharbi K."/>
            <person name="Hall N."/>
            <person name="Watson M."/>
            <person name="Adriaenssens E.M."/>
            <person name="Foster-Nyarko E."/>
            <person name="Jarju S."/>
            <person name="Secka A."/>
            <person name="Antonio M."/>
            <person name="Oren A."/>
            <person name="Chaudhuri R.R."/>
            <person name="La Ragione R."/>
            <person name="Hildebrand F."/>
            <person name="Pallen M.J."/>
        </authorList>
    </citation>
    <scope>NUCLEOTIDE SEQUENCE</scope>
    <source>
        <strain evidence="1">ChiSxjej2B14-8506</strain>
    </source>
</reference>
<evidence type="ECO:0000313" key="1">
    <source>
        <dbReference type="EMBL" id="HIU45835.1"/>
    </source>
</evidence>
<gene>
    <name evidence="1" type="ORF">IAC59_01080</name>
</gene>
<name>A0A9D1LPU7_9FIRM</name>
<dbReference type="EMBL" id="DVNK01000008">
    <property type="protein sequence ID" value="HIU45835.1"/>
    <property type="molecule type" value="Genomic_DNA"/>
</dbReference>
<dbReference type="AlphaFoldDB" id="A0A9D1LPU7"/>
<proteinExistence type="predicted"/>
<organism evidence="1 2">
    <name type="scientific">Candidatus Fimadaptatus faecigallinarum</name>
    <dbReference type="NCBI Taxonomy" id="2840814"/>
    <lineage>
        <taxon>Bacteria</taxon>
        <taxon>Bacillati</taxon>
        <taxon>Bacillota</taxon>
        <taxon>Clostridia</taxon>
        <taxon>Eubacteriales</taxon>
        <taxon>Candidatus Fimadaptatus</taxon>
    </lineage>
</organism>
<accession>A0A9D1LPU7</accession>
<comment type="caution">
    <text evidence="1">The sequence shown here is derived from an EMBL/GenBank/DDBJ whole genome shotgun (WGS) entry which is preliminary data.</text>
</comment>
<dbReference type="InterPro" id="IPR009279">
    <property type="entry name" value="Portal_Mu"/>
</dbReference>
<sequence>MIGWQDFAIRAQDSLVRWEYGPDDELRGMVQVTPPDYQERFIPIDKALHLRTKSRKANPEGVSILRNCYRDYFFKKNLQETEGIGAERGAIGVPMLTPPEGVNIWEDDEESRALLMQAEALVRNVRRDNVDGVVLPYGWKLELLSGGAKQLDLGAIIERYDRRIAMSVLADFIMLGSSSTGSYALSSDKTELFALALGTYLDIICDAFNTQAIPRLFDLNRRAFGEIAEYPRLRHGDIEKPDLNMLGGFIERMAGMGLITPDRRTEKYVRQLAELPERDELAPEPGAERR</sequence>
<evidence type="ECO:0000313" key="2">
    <source>
        <dbReference type="Proteomes" id="UP000824123"/>
    </source>
</evidence>
<dbReference type="Proteomes" id="UP000824123">
    <property type="component" value="Unassembled WGS sequence"/>
</dbReference>